<dbReference type="AlphaFoldDB" id="A0A411WWC9"/>
<feature type="region of interest" description="Disordered" evidence="1">
    <location>
        <begin position="1"/>
        <end position="67"/>
    </location>
</feature>
<evidence type="ECO:0000313" key="4">
    <source>
        <dbReference type="Proteomes" id="UP000292307"/>
    </source>
</evidence>
<dbReference type="EMBL" id="CP036401">
    <property type="protein sequence ID" value="QBI01054.1"/>
    <property type="molecule type" value="Genomic_DNA"/>
</dbReference>
<dbReference type="Proteomes" id="UP000628442">
    <property type="component" value="Unassembled WGS sequence"/>
</dbReference>
<feature type="compositionally biased region" description="Polar residues" evidence="1">
    <location>
        <begin position="1"/>
        <end position="19"/>
    </location>
</feature>
<dbReference type="Proteomes" id="UP000292307">
    <property type="component" value="Chromosome"/>
</dbReference>
<name>A0A411WWC9_9BURK</name>
<accession>A0A411WWC9</accession>
<feature type="compositionally biased region" description="Low complexity" evidence="1">
    <location>
        <begin position="20"/>
        <end position="56"/>
    </location>
</feature>
<dbReference type="OrthoDB" id="8561678at2"/>
<dbReference type="EMBL" id="BMWV01000007">
    <property type="protein sequence ID" value="GGY47732.1"/>
    <property type="molecule type" value="Genomic_DNA"/>
</dbReference>
<evidence type="ECO:0000256" key="1">
    <source>
        <dbReference type="SAM" id="MobiDB-lite"/>
    </source>
</evidence>
<evidence type="ECO:0008006" key="6">
    <source>
        <dbReference type="Google" id="ProtNLM"/>
    </source>
</evidence>
<keyword evidence="4" id="KW-1185">Reference proteome</keyword>
<gene>
    <name evidence="3" type="ORF">EYF70_09490</name>
    <name evidence="2" type="ORF">GCM10007387_32270</name>
</gene>
<protein>
    <recommendedName>
        <fullName evidence="6">Flagellin</fullName>
    </recommendedName>
</protein>
<evidence type="ECO:0000313" key="5">
    <source>
        <dbReference type="Proteomes" id="UP000628442"/>
    </source>
</evidence>
<reference evidence="3 4" key="2">
    <citation type="submission" date="2019-02" db="EMBL/GenBank/DDBJ databases">
        <title>Draft Genome Sequences of Six Type Strains of the Genus Massilia.</title>
        <authorList>
            <person name="Miess H."/>
            <person name="Frediansyhah A."/>
            <person name="Gross H."/>
        </authorList>
    </citation>
    <scope>NUCLEOTIDE SEQUENCE [LARGE SCALE GENOMIC DNA]</scope>
    <source>
        <strain evidence="3 4">DSM 17472</strain>
    </source>
</reference>
<organism evidence="2 5">
    <name type="scientific">Pseudoduganella albidiflava</name>
    <dbReference type="NCBI Taxonomy" id="321983"/>
    <lineage>
        <taxon>Bacteria</taxon>
        <taxon>Pseudomonadati</taxon>
        <taxon>Pseudomonadota</taxon>
        <taxon>Betaproteobacteria</taxon>
        <taxon>Burkholderiales</taxon>
        <taxon>Oxalobacteraceae</taxon>
        <taxon>Telluria group</taxon>
        <taxon>Pseudoduganella</taxon>
    </lineage>
</organism>
<evidence type="ECO:0000313" key="3">
    <source>
        <dbReference type="EMBL" id="QBI01054.1"/>
    </source>
</evidence>
<reference evidence="2" key="1">
    <citation type="journal article" date="2014" name="Int. J. Syst. Evol. Microbiol.">
        <title>Complete genome sequence of Corynebacterium casei LMG S-19264T (=DSM 44701T), isolated from a smear-ripened cheese.</title>
        <authorList>
            <consortium name="US DOE Joint Genome Institute (JGI-PGF)"/>
            <person name="Walter F."/>
            <person name="Albersmeier A."/>
            <person name="Kalinowski J."/>
            <person name="Ruckert C."/>
        </authorList>
    </citation>
    <scope>NUCLEOTIDE SEQUENCE</scope>
    <source>
        <strain evidence="2">KCTC 12343</strain>
    </source>
</reference>
<evidence type="ECO:0000313" key="2">
    <source>
        <dbReference type="EMBL" id="GGY47732.1"/>
    </source>
</evidence>
<sequence>MQIVQRSSTAGVSKDSSASTTTGLDQAGLAGAAQGKTSAHGPAPGASAAPPTQAAPLRRGLSNWDQPLQNDISSAQQAVDFLEQSAAQLRALKTDLATKLAARQMRDGQLEQQVRQFADTWRNRREATGGSLDARLKFSGAEPSSQRFTVRGMSLANLRNGARETLAVAVGGGAQGLRSVHLSPGLSDEEIVARFDQALGPVGVRVSSNDDGELVFSTSENSWPGVRDSIAVQGSGIRFPTGQLSRLKAEPEAPVVAPEGWGTDDIESMRDTLQQVMQALSHVEAALAKVHGELNMATQRAQSAMPDIEVAGVDDLATRFSTIANEPGYQSLLALTSALVGINRDRVVSLLSLR</sequence>
<proteinExistence type="predicted"/>
<reference evidence="2" key="3">
    <citation type="submission" date="2022-12" db="EMBL/GenBank/DDBJ databases">
        <authorList>
            <person name="Sun Q."/>
            <person name="Kim S."/>
        </authorList>
    </citation>
    <scope>NUCLEOTIDE SEQUENCE</scope>
    <source>
        <strain evidence="2">KCTC 12343</strain>
    </source>
</reference>
<dbReference type="RefSeq" id="WP_131145180.1">
    <property type="nucleotide sequence ID" value="NZ_BMWV01000007.1"/>
</dbReference>